<dbReference type="InterPro" id="IPR004680">
    <property type="entry name" value="Cit_transptr-like_dom"/>
</dbReference>
<keyword evidence="3 7" id="KW-0812">Transmembrane</keyword>
<dbReference type="PROSITE" id="PS51202">
    <property type="entry name" value="RCK_C"/>
    <property type="match status" value="2"/>
</dbReference>
<evidence type="ECO:0000259" key="8">
    <source>
        <dbReference type="PROSITE" id="PS51202"/>
    </source>
</evidence>
<feature type="transmembrane region" description="Helical" evidence="7">
    <location>
        <begin position="63"/>
        <end position="83"/>
    </location>
</feature>
<feature type="transmembrane region" description="Helical" evidence="7">
    <location>
        <begin position="494"/>
        <end position="522"/>
    </location>
</feature>
<evidence type="ECO:0000256" key="7">
    <source>
        <dbReference type="SAM" id="Phobius"/>
    </source>
</evidence>
<dbReference type="PANTHER" id="PTHR43652:SF2">
    <property type="entry name" value="BASIC AMINO ACID ANTIPORTER YFCC-RELATED"/>
    <property type="match status" value="1"/>
</dbReference>
<protein>
    <submittedName>
        <fullName evidence="9">SLC13 family permease</fullName>
    </submittedName>
</protein>
<dbReference type="Proteomes" id="UP001239462">
    <property type="component" value="Unassembled WGS sequence"/>
</dbReference>
<evidence type="ECO:0000313" key="10">
    <source>
        <dbReference type="Proteomes" id="UP001239462"/>
    </source>
</evidence>
<keyword evidence="10" id="KW-1185">Reference proteome</keyword>
<feature type="transmembrane region" description="Helical" evidence="7">
    <location>
        <begin position="572"/>
        <end position="592"/>
    </location>
</feature>
<keyword evidence="6 7" id="KW-0472">Membrane</keyword>
<sequence>MDWPAVLSLLVAAGLLISLAFRLAPTDVLAMAFLAVLVVVQDLTGTDKLPTPLEAVKGFGNPGLLTIGLLFAVVAGLEMTGATKLATGWFLDRAKTLRGAQLRILAPVAGLSGFLNNTPVVAALIPIVDDTAKRLHTSSSRLLLPLSYAAIIGGMCTVMGTSTNLIVRDEFASRGGEPISFFAPAVVGVPAAVLGVIYMVMFSNRLIPDRRAAVSASDDPKKYTVEMLVDASGPLVGKTIEDAGLRSLAGLYVAEIQRGDDVIAAKPNERLRGDDALILVGALDSVVDLRKIRGLLTPDDQGRKLEIPAWRRTLVEAVVSSRCSLLGKTIREGRFRSNYNAAVVAVARGDRRLEGKIGDVRLETGDVLLLEASPSFIHRAKELRDFFLVSAVGGEAVRRHEKAWYAIAIMVTMVCVAALGWVSILTAAMVATLAMLACRCCTAHEARRAVDWRILIVIGATIGIGSSLEKSGAAEAIAKGVIGLAQGNPKLTLALVYLLTMLCTELITNTAAALIMLTVSLGAAGTLGVNETPFVIAVMIAASASFLTPFGYQTNLMVYTVGGYRVSDYLRFGLPLSLLVFVVAMVMIPWQFPF</sequence>
<feature type="transmembrane region" description="Helical" evidence="7">
    <location>
        <begin position="104"/>
        <end position="128"/>
    </location>
</feature>
<comment type="subcellular location">
    <subcellularLocation>
        <location evidence="1">Membrane</location>
        <topology evidence="1">Multi-pass membrane protein</topology>
    </subcellularLocation>
</comment>
<dbReference type="Gene3D" id="3.30.70.1450">
    <property type="entry name" value="Regulator of K+ conductance, C-terminal domain"/>
    <property type="match status" value="2"/>
</dbReference>
<keyword evidence="5 7" id="KW-1133">Transmembrane helix</keyword>
<dbReference type="InterPro" id="IPR051679">
    <property type="entry name" value="DASS-Related_Transporters"/>
</dbReference>
<dbReference type="EMBL" id="JASZZN010000005">
    <property type="protein sequence ID" value="MDM4015589.1"/>
    <property type="molecule type" value="Genomic_DNA"/>
</dbReference>
<keyword evidence="2" id="KW-0813">Transport</keyword>
<keyword evidence="4" id="KW-0677">Repeat</keyword>
<feature type="transmembrane region" description="Helical" evidence="7">
    <location>
        <begin position="404"/>
        <end position="437"/>
    </location>
</feature>
<gene>
    <name evidence="9" type="ORF">QTN89_09130</name>
</gene>
<evidence type="ECO:0000313" key="9">
    <source>
        <dbReference type="EMBL" id="MDM4015589.1"/>
    </source>
</evidence>
<feature type="transmembrane region" description="Helical" evidence="7">
    <location>
        <begin position="534"/>
        <end position="552"/>
    </location>
</feature>
<dbReference type="SUPFAM" id="SSF116726">
    <property type="entry name" value="TrkA C-terminal domain-like"/>
    <property type="match status" value="2"/>
</dbReference>
<name>A0ABT7PH24_9BACT</name>
<dbReference type="RefSeq" id="WP_149495635.1">
    <property type="nucleotide sequence ID" value="NZ_CP141221.1"/>
</dbReference>
<proteinExistence type="predicted"/>
<evidence type="ECO:0000256" key="5">
    <source>
        <dbReference type="ARBA" id="ARBA00022989"/>
    </source>
</evidence>
<dbReference type="InterPro" id="IPR006037">
    <property type="entry name" value="RCK_C"/>
</dbReference>
<feature type="transmembrane region" description="Helical" evidence="7">
    <location>
        <begin position="148"/>
        <end position="167"/>
    </location>
</feature>
<evidence type="ECO:0000256" key="2">
    <source>
        <dbReference type="ARBA" id="ARBA00022448"/>
    </source>
</evidence>
<evidence type="ECO:0000256" key="6">
    <source>
        <dbReference type="ARBA" id="ARBA00023136"/>
    </source>
</evidence>
<dbReference type="Pfam" id="PF02080">
    <property type="entry name" value="TrkA_C"/>
    <property type="match status" value="2"/>
</dbReference>
<comment type="caution">
    <text evidence="9">The sequence shown here is derived from an EMBL/GenBank/DDBJ whole genome shotgun (WGS) entry which is preliminary data.</text>
</comment>
<reference evidence="9 10" key="1">
    <citation type="submission" date="2023-06" db="EMBL/GenBank/DDBJ databases">
        <title>Roseiconus lacunae JC819 isolated from Gulf of Mannar region, Tamil Nadu.</title>
        <authorList>
            <person name="Pk S."/>
            <person name="Ch S."/>
            <person name="Ch V.R."/>
        </authorList>
    </citation>
    <scope>NUCLEOTIDE SEQUENCE [LARGE SCALE GENOMIC DNA]</scope>
    <source>
        <strain evidence="9 10">JC819</strain>
    </source>
</reference>
<dbReference type="InterPro" id="IPR036721">
    <property type="entry name" value="RCK_C_sf"/>
</dbReference>
<organism evidence="9 10">
    <name type="scientific">Roseiconus lacunae</name>
    <dbReference type="NCBI Taxonomy" id="2605694"/>
    <lineage>
        <taxon>Bacteria</taxon>
        <taxon>Pseudomonadati</taxon>
        <taxon>Planctomycetota</taxon>
        <taxon>Planctomycetia</taxon>
        <taxon>Pirellulales</taxon>
        <taxon>Pirellulaceae</taxon>
        <taxon>Roseiconus</taxon>
    </lineage>
</organism>
<dbReference type="PANTHER" id="PTHR43652">
    <property type="entry name" value="BASIC AMINO ACID ANTIPORTER YFCC-RELATED"/>
    <property type="match status" value="1"/>
</dbReference>
<evidence type="ECO:0000256" key="4">
    <source>
        <dbReference type="ARBA" id="ARBA00022737"/>
    </source>
</evidence>
<evidence type="ECO:0000256" key="1">
    <source>
        <dbReference type="ARBA" id="ARBA00004141"/>
    </source>
</evidence>
<feature type="domain" description="RCK C-terminal" evidence="8">
    <location>
        <begin position="211"/>
        <end position="295"/>
    </location>
</feature>
<feature type="domain" description="RCK C-terminal" evidence="8">
    <location>
        <begin position="302"/>
        <end position="386"/>
    </location>
</feature>
<dbReference type="Pfam" id="PF03600">
    <property type="entry name" value="CitMHS"/>
    <property type="match status" value="1"/>
</dbReference>
<evidence type="ECO:0000256" key="3">
    <source>
        <dbReference type="ARBA" id="ARBA00022692"/>
    </source>
</evidence>
<accession>A0ABT7PH24</accession>
<feature type="transmembrane region" description="Helical" evidence="7">
    <location>
        <begin position="179"/>
        <end position="201"/>
    </location>
</feature>